<keyword evidence="1" id="KW-0732">Signal</keyword>
<evidence type="ECO:0000256" key="1">
    <source>
        <dbReference type="SAM" id="SignalP"/>
    </source>
</evidence>
<accession>A0A9D0YY10</accession>
<organism evidence="2 3">
    <name type="scientific">Candidatus Avichristensenella intestinipullorum</name>
    <dbReference type="NCBI Taxonomy" id="2840693"/>
    <lineage>
        <taxon>Bacteria</taxon>
        <taxon>Bacillati</taxon>
        <taxon>Bacillota</taxon>
        <taxon>Clostridia</taxon>
        <taxon>Candidatus Avichristensenella</taxon>
    </lineage>
</organism>
<gene>
    <name evidence="2" type="ORF">IAA66_07860</name>
</gene>
<proteinExistence type="predicted"/>
<feature type="chain" id="PRO_5038824068" description="Nucleic acid binding OB-fold tRNA/helicase-type" evidence="1">
    <location>
        <begin position="27"/>
        <end position="441"/>
    </location>
</feature>
<dbReference type="AlphaFoldDB" id="A0A9D0YY10"/>
<dbReference type="Proteomes" id="UP000886819">
    <property type="component" value="Unassembled WGS sequence"/>
</dbReference>
<reference evidence="2" key="2">
    <citation type="journal article" date="2021" name="PeerJ">
        <title>Extensive microbial diversity within the chicken gut microbiome revealed by metagenomics and culture.</title>
        <authorList>
            <person name="Gilroy R."/>
            <person name="Ravi A."/>
            <person name="Getino M."/>
            <person name="Pursley I."/>
            <person name="Horton D.L."/>
            <person name="Alikhan N.F."/>
            <person name="Baker D."/>
            <person name="Gharbi K."/>
            <person name="Hall N."/>
            <person name="Watson M."/>
            <person name="Adriaenssens E.M."/>
            <person name="Foster-Nyarko E."/>
            <person name="Jarju S."/>
            <person name="Secka A."/>
            <person name="Antonio M."/>
            <person name="Oren A."/>
            <person name="Chaudhuri R.R."/>
            <person name="La Ragione R."/>
            <person name="Hildebrand F."/>
            <person name="Pallen M.J."/>
        </authorList>
    </citation>
    <scope>NUCLEOTIDE SEQUENCE</scope>
    <source>
        <strain evidence="2">ChiHile30-977</strain>
    </source>
</reference>
<name>A0A9D0YY10_9FIRM</name>
<dbReference type="EMBL" id="DVFI01000107">
    <property type="protein sequence ID" value="HIQ63481.1"/>
    <property type="molecule type" value="Genomic_DNA"/>
</dbReference>
<evidence type="ECO:0008006" key="4">
    <source>
        <dbReference type="Google" id="ProtNLM"/>
    </source>
</evidence>
<reference evidence="2" key="1">
    <citation type="submission" date="2020-10" db="EMBL/GenBank/DDBJ databases">
        <authorList>
            <person name="Gilroy R."/>
        </authorList>
    </citation>
    <scope>NUCLEOTIDE SEQUENCE</scope>
    <source>
        <strain evidence="2">ChiHile30-977</strain>
    </source>
</reference>
<evidence type="ECO:0000313" key="3">
    <source>
        <dbReference type="Proteomes" id="UP000886819"/>
    </source>
</evidence>
<sequence length="441" mass="47588">MKKLISILAVLALCATLCVGYAAAEADDGLTAARDYLRLMYQNRTETTPADYEVVGVVNIGGVIYDVEWTADSDTIQILPGDNKMVTIDVDEKNPEELFYVLTATIRDDAGNAEVVEFHHKVPAALILDAGMSYEEIVDIAYQLEEGLSLEETFRLYGTVVSIDTPWSDEYENITVTIQVGDLADKPIMCYRLAGEGAKDLAVGDDITVEGSFTNYKGTIEFDQGCVLVGMGEHISQQAILDAAYKLEDGLAMTAPTVLRGEIISIDTAWSDEYQNITVTIVCDGKTEQPIMCYRLKGEGAKDLAVGDDIAVAGIIKNYKGTIEFDQGCTLVIPADSANDARSAVSAYALEEGLAMTESSTMTGVISAIDTAWSDEYQNITVIMLVGGLEDYPIMCYRLAGEGAKDLAVGDTITVSGILKNYKGTIEFDQGCTLDAVVKAQ</sequence>
<feature type="signal peptide" evidence="1">
    <location>
        <begin position="1"/>
        <end position="26"/>
    </location>
</feature>
<protein>
    <recommendedName>
        <fullName evidence="4">Nucleic acid binding OB-fold tRNA/helicase-type</fullName>
    </recommendedName>
</protein>
<comment type="caution">
    <text evidence="2">The sequence shown here is derived from an EMBL/GenBank/DDBJ whole genome shotgun (WGS) entry which is preliminary data.</text>
</comment>
<evidence type="ECO:0000313" key="2">
    <source>
        <dbReference type="EMBL" id="HIQ63481.1"/>
    </source>
</evidence>